<feature type="domain" description="FATC" evidence="17">
    <location>
        <begin position="1735"/>
        <end position="1767"/>
    </location>
</feature>
<gene>
    <name evidence="18" type="ORF">NEZAVI_LOCUS9039</name>
</gene>
<keyword evidence="4" id="KW-0723">Serine/threonine-protein kinase</keyword>
<dbReference type="PANTHER" id="PTHR37079">
    <property type="entry name" value="SERINE/THREONINE-PROTEIN KINASE ATM"/>
    <property type="match status" value="1"/>
</dbReference>
<dbReference type="Proteomes" id="UP001152798">
    <property type="component" value="Chromosome 4"/>
</dbReference>
<dbReference type="SUPFAM" id="SSF48371">
    <property type="entry name" value="ARM repeat"/>
    <property type="match status" value="1"/>
</dbReference>
<evidence type="ECO:0000256" key="1">
    <source>
        <dbReference type="ARBA" id="ARBA00004123"/>
    </source>
</evidence>
<feature type="domain" description="PI3K/PI4K catalytic" evidence="15">
    <location>
        <begin position="1431"/>
        <end position="1733"/>
    </location>
</feature>
<reference evidence="18" key="1">
    <citation type="submission" date="2022-01" db="EMBL/GenBank/DDBJ databases">
        <authorList>
            <person name="King R."/>
        </authorList>
    </citation>
    <scope>NUCLEOTIDE SEQUENCE</scope>
</reference>
<dbReference type="Pfam" id="PF02260">
    <property type="entry name" value="FATC"/>
    <property type="match status" value="1"/>
</dbReference>
<evidence type="ECO:0000256" key="7">
    <source>
        <dbReference type="ARBA" id="ARBA00022763"/>
    </source>
</evidence>
<dbReference type="PANTHER" id="PTHR37079:SF4">
    <property type="entry name" value="SERINE_THREONINE-PROTEIN KINASE ATM"/>
    <property type="match status" value="1"/>
</dbReference>
<evidence type="ECO:0000259" key="16">
    <source>
        <dbReference type="PROSITE" id="PS51189"/>
    </source>
</evidence>
<dbReference type="PROSITE" id="PS51190">
    <property type="entry name" value="FATC"/>
    <property type="match status" value="1"/>
</dbReference>
<sequence>MDITRLGIDISDCCNYLDSNKVTERKKRVLELKELLEISRTVDLLNENSEKDRGLCWDNVFSAVHRCLLKEIDRLLEDLTKKGKIQPATGLAISSCCGLQVLIVSQANTGTPYLACHELFSCILQILEQYSCNYKSVTILETYINILGLALSCEKYWGEIDFQTWKALLQVCVSLLREENSEKIKSMLMSVINVIILQGGRMTSLILKSKSLLQLFPEIFKELVPSRYPPVELCGIQLSYTMCLQFGKEFHLAVDTFIDEMIPVIIKLNDNRVSSDAVFKELLSQLLIEVVSIKTLKSNWQKEANSLLKFVENELADISKHKLSFPKEPKVITLGVKLTKYLTKEYSNRSEFQESEPKRRKTNSFIGRVLDNLSLYPHCPWPWLSYMDNLLEKAPEVVLEEDIYSLFEYFSKHMTLINDPICLQYMIMSSLRLINISKGKIGDKSCSDFLDFLWTTAVRFVNHPKLKEVGLTLVSNLLSNDEWINFDCANSILESYINCKIEVTKTSLKTLSQLSAAGFLTTTDIRIKLIHWYFSGAIYSVETLLCLILRSKFPCWIPTLQTDFPLTEIEHFHIVATLGALPVPQMKSSQVTDTIPLLLLFDKKGELNGPIHKLLSSFSKRINKKRYGPEIISKYVSVLAHICECDPDGVHIIDNENGKKQHILYYLLEFLNSPFHQLEKGQKELSSIYEETKISRYSTEDCAASPIHKLISKLVILATSSDDQIKDRAAECLGRIGPRNLNTLALQPDLDKESPPLSAKVVSLLLPLLVHNDLETCELAVTAIVEVFETKEGLEALDDLDMFQKTFLTPFVYHNKKTKSFSKDYSVQKLAWASMQDSESPSRGWCLWSGNDHSEWVRTVVSRLLASFNSGYLPLLAPLAAKENYKEIGESDSVESCARLLINDPQARMRYFKEMGLWQQLVAEAEVEDDHEALSHGLLMSGMFTCASRVQGCGWEAAWRLLQWNIEQPQKVNKDFSSLHYSALRSILHLKDKQSALIFLESAKKLVLSDLAHASLEVAASVYLPLSKLQLVSELEMWCTNEEVNQVIPDANWIHIEPLLMQRGLIWGEAEQLLSTAKIARNNSSLLIARSLINKIKKADVPKGLRNEAKFEEAQIHWESGSSETAKFLLKNLLNHDLEPYLKLKCLLKYGNWISETKSQSAKEIIEEYFKKVSHMRDTKENLKAFQSCPASKLNNEELKSSKIYQCNLDIDKAEIETICKEHSVFLKLAVREYLYSLQHDAASSDKMFRFVSLWLSNNRIPGLKEELDHHLDKVPSYRFIPVFPQLSVRISLENSHFSRTLTSLLERCSTEHPHHCLWHLLALANAEKDQPKSEIPPAPRVQGSIKLLSNILKDSSVGKIVKSMQDLALAYISFANLELPKTIKPGESFKIPKNEKLREMKDLTHIASATVTVPISKNADYKDIPGLVAIEDAFQIAGGINQPKKIKVLSSDGKVKTELVKGRDDIRQDALMQQVFSVLNTLLESDEITSRRRLNIRTYKVVPMTQKSGVIEWCSNTEPLGLYLSKAHSRHRPHDMSQMKCKLNLQNVAQKSNEEKLEMFKIICSKFKPVMRHFFLERYLTPGVCVATNSMIGYVMGIGDRHVFNILIDNETAEVIHIDFGISFELGRILPTPETVPFRLTRDIEDGMGITGVEGAFRKCCEETLRVLRKKSEPILTTLEALLYDPLYSWSVKKPRSEQSQQSIPDISMDETNKLAERFLQRLQLKLEGREDSGISSIEAQVRNLIIEAKDPNNLSRLFRGWQAYL</sequence>
<dbReference type="GO" id="GO:0006281">
    <property type="term" value="P:DNA repair"/>
    <property type="evidence" value="ECO:0007669"/>
    <property type="project" value="InterPro"/>
</dbReference>
<dbReference type="PROSITE" id="PS50290">
    <property type="entry name" value="PI3_4_KINASE_3"/>
    <property type="match status" value="1"/>
</dbReference>
<evidence type="ECO:0000256" key="8">
    <source>
        <dbReference type="ARBA" id="ARBA00022777"/>
    </source>
</evidence>
<evidence type="ECO:0000256" key="4">
    <source>
        <dbReference type="ARBA" id="ARBA00022527"/>
    </source>
</evidence>
<dbReference type="EC" id="2.7.11.1" evidence="3"/>
<dbReference type="InterPro" id="IPR036940">
    <property type="entry name" value="PI3/4_kinase_cat_sf"/>
</dbReference>
<dbReference type="OrthoDB" id="381190at2759"/>
<evidence type="ECO:0000256" key="9">
    <source>
        <dbReference type="ARBA" id="ARBA00022840"/>
    </source>
</evidence>
<dbReference type="Gene3D" id="1.25.10.10">
    <property type="entry name" value="Leucine-rich Repeat Variant"/>
    <property type="match status" value="1"/>
</dbReference>
<accession>A0A9P0HCX0</accession>
<keyword evidence="11" id="KW-0131">Cell cycle</keyword>
<dbReference type="InterPro" id="IPR003152">
    <property type="entry name" value="FATC_dom"/>
</dbReference>
<dbReference type="InterPro" id="IPR021668">
    <property type="entry name" value="TAN"/>
</dbReference>
<evidence type="ECO:0000256" key="6">
    <source>
        <dbReference type="ARBA" id="ARBA00022741"/>
    </source>
</evidence>
<dbReference type="GO" id="GO:0005634">
    <property type="term" value="C:nucleus"/>
    <property type="evidence" value="ECO:0007669"/>
    <property type="project" value="UniProtKB-SubCell"/>
</dbReference>
<dbReference type="Pfam" id="PF02259">
    <property type="entry name" value="FAT"/>
    <property type="match status" value="1"/>
</dbReference>
<dbReference type="SMART" id="SM01342">
    <property type="entry name" value="TAN"/>
    <property type="match status" value="1"/>
</dbReference>
<dbReference type="InterPro" id="IPR011989">
    <property type="entry name" value="ARM-like"/>
</dbReference>
<keyword evidence="5" id="KW-0808">Transferase</keyword>
<dbReference type="InterPro" id="IPR057564">
    <property type="entry name" value="HEAT_ATR"/>
</dbReference>
<evidence type="ECO:0000256" key="5">
    <source>
        <dbReference type="ARBA" id="ARBA00022679"/>
    </source>
</evidence>
<dbReference type="InterPro" id="IPR016024">
    <property type="entry name" value="ARM-type_fold"/>
</dbReference>
<dbReference type="SMART" id="SM01343">
    <property type="entry name" value="FATC"/>
    <property type="match status" value="1"/>
</dbReference>
<organism evidence="18 19">
    <name type="scientific">Nezara viridula</name>
    <name type="common">Southern green stink bug</name>
    <name type="synonym">Cimex viridulus</name>
    <dbReference type="NCBI Taxonomy" id="85310"/>
    <lineage>
        <taxon>Eukaryota</taxon>
        <taxon>Metazoa</taxon>
        <taxon>Ecdysozoa</taxon>
        <taxon>Arthropoda</taxon>
        <taxon>Hexapoda</taxon>
        <taxon>Insecta</taxon>
        <taxon>Pterygota</taxon>
        <taxon>Neoptera</taxon>
        <taxon>Paraneoptera</taxon>
        <taxon>Hemiptera</taxon>
        <taxon>Heteroptera</taxon>
        <taxon>Panheteroptera</taxon>
        <taxon>Pentatomomorpha</taxon>
        <taxon>Pentatomoidea</taxon>
        <taxon>Pentatomidae</taxon>
        <taxon>Pentatominae</taxon>
        <taxon>Nezara</taxon>
    </lineage>
</organism>
<dbReference type="Gene3D" id="1.10.1070.11">
    <property type="entry name" value="Phosphatidylinositol 3-/4-kinase, catalytic domain"/>
    <property type="match status" value="1"/>
</dbReference>
<comment type="catalytic activity">
    <reaction evidence="13">
        <text>L-seryl-[protein] + ATP = O-phospho-L-seryl-[protein] + ADP + H(+)</text>
        <dbReference type="Rhea" id="RHEA:17989"/>
        <dbReference type="Rhea" id="RHEA-COMP:9863"/>
        <dbReference type="Rhea" id="RHEA-COMP:11604"/>
        <dbReference type="ChEBI" id="CHEBI:15378"/>
        <dbReference type="ChEBI" id="CHEBI:29999"/>
        <dbReference type="ChEBI" id="CHEBI:30616"/>
        <dbReference type="ChEBI" id="CHEBI:83421"/>
        <dbReference type="ChEBI" id="CHEBI:456216"/>
        <dbReference type="EC" id="2.7.11.1"/>
    </reaction>
</comment>
<dbReference type="PROSITE" id="PS00915">
    <property type="entry name" value="PI3_4_KINASE_1"/>
    <property type="match status" value="1"/>
</dbReference>
<keyword evidence="10" id="KW-0539">Nucleus</keyword>
<dbReference type="Pfam" id="PF11640">
    <property type="entry name" value="TAN"/>
    <property type="match status" value="1"/>
</dbReference>
<comment type="subcellular location">
    <subcellularLocation>
        <location evidence="1">Nucleus</location>
    </subcellularLocation>
</comment>
<dbReference type="SUPFAM" id="SSF56112">
    <property type="entry name" value="Protein kinase-like (PK-like)"/>
    <property type="match status" value="1"/>
</dbReference>
<evidence type="ECO:0000256" key="12">
    <source>
        <dbReference type="ARBA" id="ARBA00047899"/>
    </source>
</evidence>
<comment type="similarity">
    <text evidence="2">Belongs to the PI3/PI4-kinase family. ATM subfamily.</text>
</comment>
<evidence type="ECO:0000313" key="18">
    <source>
        <dbReference type="EMBL" id="CAH1399622.1"/>
    </source>
</evidence>
<protein>
    <recommendedName>
        <fullName evidence="14">Serine/threonine-protein kinase ATM</fullName>
        <ecNumber evidence="3">2.7.11.1</ecNumber>
    </recommendedName>
</protein>
<keyword evidence="9" id="KW-0067">ATP-binding</keyword>
<feature type="domain" description="FAT" evidence="16">
    <location>
        <begin position="857"/>
        <end position="1327"/>
    </location>
</feature>
<evidence type="ECO:0000313" key="19">
    <source>
        <dbReference type="Proteomes" id="UP001152798"/>
    </source>
</evidence>
<dbReference type="Pfam" id="PF00454">
    <property type="entry name" value="PI3_PI4_kinase"/>
    <property type="match status" value="1"/>
</dbReference>
<dbReference type="InterPro" id="IPR011009">
    <property type="entry name" value="Kinase-like_dom_sf"/>
</dbReference>
<keyword evidence="7" id="KW-0227">DNA damage</keyword>
<evidence type="ECO:0000259" key="15">
    <source>
        <dbReference type="PROSITE" id="PS50290"/>
    </source>
</evidence>
<dbReference type="GO" id="GO:0004674">
    <property type="term" value="F:protein serine/threonine kinase activity"/>
    <property type="evidence" value="ECO:0007669"/>
    <property type="project" value="UniProtKB-KW"/>
</dbReference>
<dbReference type="GO" id="GO:0005524">
    <property type="term" value="F:ATP binding"/>
    <property type="evidence" value="ECO:0007669"/>
    <property type="project" value="UniProtKB-KW"/>
</dbReference>
<name>A0A9P0HCX0_NEZVI</name>
<proteinExistence type="inferred from homology"/>
<dbReference type="InterPro" id="IPR000403">
    <property type="entry name" value="PI3/4_kinase_cat_dom"/>
</dbReference>
<keyword evidence="8" id="KW-0418">Kinase</keyword>
<dbReference type="CDD" id="cd05171">
    <property type="entry name" value="PIKKc_ATM"/>
    <property type="match status" value="1"/>
</dbReference>
<dbReference type="SMART" id="SM00146">
    <property type="entry name" value="PI3Kc"/>
    <property type="match status" value="1"/>
</dbReference>
<dbReference type="Pfam" id="PF23593">
    <property type="entry name" value="HEAT_ATR"/>
    <property type="match status" value="1"/>
</dbReference>
<keyword evidence="6" id="KW-0547">Nucleotide-binding</keyword>
<dbReference type="Gene3D" id="3.30.1010.10">
    <property type="entry name" value="Phosphatidylinositol 3-kinase Catalytic Subunit, Chain A, domain 4"/>
    <property type="match status" value="1"/>
</dbReference>
<dbReference type="InterPro" id="IPR038980">
    <property type="entry name" value="ATM_plant"/>
</dbReference>
<evidence type="ECO:0000259" key="17">
    <source>
        <dbReference type="PROSITE" id="PS51190"/>
    </source>
</evidence>
<dbReference type="InterPro" id="IPR018936">
    <property type="entry name" value="PI3/4_kinase_CS"/>
</dbReference>
<evidence type="ECO:0000256" key="10">
    <source>
        <dbReference type="ARBA" id="ARBA00023242"/>
    </source>
</evidence>
<dbReference type="PROSITE" id="PS51189">
    <property type="entry name" value="FAT"/>
    <property type="match status" value="1"/>
</dbReference>
<evidence type="ECO:0000256" key="13">
    <source>
        <dbReference type="ARBA" id="ARBA00048679"/>
    </source>
</evidence>
<comment type="catalytic activity">
    <reaction evidence="12">
        <text>L-threonyl-[protein] + ATP = O-phospho-L-threonyl-[protein] + ADP + H(+)</text>
        <dbReference type="Rhea" id="RHEA:46608"/>
        <dbReference type="Rhea" id="RHEA-COMP:11060"/>
        <dbReference type="Rhea" id="RHEA-COMP:11605"/>
        <dbReference type="ChEBI" id="CHEBI:15378"/>
        <dbReference type="ChEBI" id="CHEBI:30013"/>
        <dbReference type="ChEBI" id="CHEBI:30616"/>
        <dbReference type="ChEBI" id="CHEBI:61977"/>
        <dbReference type="ChEBI" id="CHEBI:456216"/>
        <dbReference type="EC" id="2.7.11.1"/>
    </reaction>
</comment>
<dbReference type="EMBL" id="OV725080">
    <property type="protein sequence ID" value="CAH1399622.1"/>
    <property type="molecule type" value="Genomic_DNA"/>
</dbReference>
<evidence type="ECO:0000256" key="2">
    <source>
        <dbReference type="ARBA" id="ARBA00010769"/>
    </source>
</evidence>
<dbReference type="FunFam" id="3.30.1010.10:FF:000023">
    <property type="entry name" value="Serine/threonine-protein kinase ATM"/>
    <property type="match status" value="1"/>
</dbReference>
<dbReference type="InterPro" id="IPR003151">
    <property type="entry name" value="PIK-rel_kinase_FAT"/>
</dbReference>
<evidence type="ECO:0000256" key="3">
    <source>
        <dbReference type="ARBA" id="ARBA00012513"/>
    </source>
</evidence>
<keyword evidence="19" id="KW-1185">Reference proteome</keyword>
<evidence type="ECO:0000256" key="11">
    <source>
        <dbReference type="ARBA" id="ARBA00023306"/>
    </source>
</evidence>
<dbReference type="InterPro" id="IPR014009">
    <property type="entry name" value="PIK_FAT"/>
</dbReference>
<evidence type="ECO:0000256" key="14">
    <source>
        <dbReference type="ARBA" id="ARBA00073111"/>
    </source>
</evidence>
<dbReference type="InterPro" id="IPR044107">
    <property type="entry name" value="PIKKc_ATM"/>
</dbReference>